<gene>
    <name evidence="1" type="ORF">DD666_00845</name>
</gene>
<dbReference type="Proteomes" id="UP000264036">
    <property type="component" value="Unassembled WGS sequence"/>
</dbReference>
<accession>A0A356LAC9</accession>
<evidence type="ECO:0000313" key="1">
    <source>
        <dbReference type="EMBL" id="HBP27947.1"/>
    </source>
</evidence>
<evidence type="ECO:0000313" key="2">
    <source>
        <dbReference type="Proteomes" id="UP000264036"/>
    </source>
</evidence>
<proteinExistence type="predicted"/>
<organism evidence="1 2">
    <name type="scientific">Advenella kashmirensis</name>
    <dbReference type="NCBI Taxonomy" id="310575"/>
    <lineage>
        <taxon>Bacteria</taxon>
        <taxon>Pseudomonadati</taxon>
        <taxon>Pseudomonadota</taxon>
        <taxon>Betaproteobacteria</taxon>
        <taxon>Burkholderiales</taxon>
        <taxon>Alcaligenaceae</taxon>
    </lineage>
</organism>
<name>A0A356LAC9_9BURK</name>
<comment type="caution">
    <text evidence="1">The sequence shown here is derived from an EMBL/GenBank/DDBJ whole genome shotgun (WGS) entry which is preliminary data.</text>
</comment>
<dbReference type="AlphaFoldDB" id="A0A356LAC9"/>
<reference evidence="1 2" key="1">
    <citation type="journal article" date="2018" name="Nat. Biotechnol.">
        <title>A standardized bacterial taxonomy based on genome phylogeny substantially revises the tree of life.</title>
        <authorList>
            <person name="Parks D.H."/>
            <person name="Chuvochina M."/>
            <person name="Waite D.W."/>
            <person name="Rinke C."/>
            <person name="Skarshewski A."/>
            <person name="Chaumeil P.A."/>
            <person name="Hugenholtz P."/>
        </authorList>
    </citation>
    <scope>NUCLEOTIDE SEQUENCE [LARGE SCALE GENOMIC DNA]</scope>
    <source>
        <strain evidence="1">UBA10707</strain>
    </source>
</reference>
<sequence>MALDIDERLKRYLASNPTGEYPIYTLAIQHPDLSKVFHFWNQPGIGFLDVDGMLVEHRSCNFFIERAGTNANLDQIFNFDIDAVDSQDELRAELDRIPLDTKQRIVIVYREFLHPVLDAPTAVARLQAESLTYVKGAARIEAVSPRYNMLRTGETYNPKEIPMLRGFQ</sequence>
<dbReference type="EMBL" id="DOEK01000003">
    <property type="protein sequence ID" value="HBP27947.1"/>
    <property type="molecule type" value="Genomic_DNA"/>
</dbReference>
<protein>
    <submittedName>
        <fullName evidence="1">Uncharacterized protein</fullName>
    </submittedName>
</protein>